<feature type="transmembrane region" description="Helical" evidence="8">
    <location>
        <begin position="139"/>
        <end position="160"/>
    </location>
</feature>
<keyword evidence="2 8" id="KW-0812">Transmembrane</keyword>
<dbReference type="PANTHER" id="PTHR24243:SF230">
    <property type="entry name" value="G-PROTEIN COUPLED RECEPTORS FAMILY 1 PROFILE DOMAIN-CONTAINING PROTEIN"/>
    <property type="match status" value="1"/>
</dbReference>
<protein>
    <recommendedName>
        <fullName evidence="9">G-protein coupled receptors family 1 profile domain-containing protein</fullName>
    </recommendedName>
</protein>
<keyword evidence="5 8" id="KW-0472">Membrane</keyword>
<feature type="transmembrane region" description="Helical" evidence="8">
    <location>
        <begin position="228"/>
        <end position="249"/>
    </location>
</feature>
<feature type="transmembrane region" description="Helical" evidence="8">
    <location>
        <begin position="99"/>
        <end position="118"/>
    </location>
</feature>
<evidence type="ECO:0000256" key="7">
    <source>
        <dbReference type="ARBA" id="ARBA00023224"/>
    </source>
</evidence>
<dbReference type="InterPro" id="IPR017452">
    <property type="entry name" value="GPCR_Rhodpsn_7TM"/>
</dbReference>
<dbReference type="Proteomes" id="UP000663868">
    <property type="component" value="Unassembled WGS sequence"/>
</dbReference>
<dbReference type="InterPro" id="IPR000276">
    <property type="entry name" value="GPCR_Rhodpsn"/>
</dbReference>
<evidence type="ECO:0000256" key="1">
    <source>
        <dbReference type="ARBA" id="ARBA00004141"/>
    </source>
</evidence>
<proteinExistence type="predicted"/>
<evidence type="ECO:0000256" key="4">
    <source>
        <dbReference type="ARBA" id="ARBA00023040"/>
    </source>
</evidence>
<accession>A0A813MYS5</accession>
<dbReference type="GO" id="GO:0005886">
    <property type="term" value="C:plasma membrane"/>
    <property type="evidence" value="ECO:0007669"/>
    <property type="project" value="TreeGrafter"/>
</dbReference>
<keyword evidence="6" id="KW-0675">Receptor</keyword>
<evidence type="ECO:0000256" key="3">
    <source>
        <dbReference type="ARBA" id="ARBA00022989"/>
    </source>
</evidence>
<dbReference type="PANTHER" id="PTHR24243">
    <property type="entry name" value="G-PROTEIN COUPLED RECEPTOR"/>
    <property type="match status" value="1"/>
</dbReference>
<keyword evidence="3 8" id="KW-1133">Transmembrane helix</keyword>
<name>A0A813MYS5_9BILA</name>
<feature type="transmembrane region" description="Helical" evidence="8">
    <location>
        <begin position="269"/>
        <end position="291"/>
    </location>
</feature>
<dbReference type="PRINTS" id="PR00237">
    <property type="entry name" value="GPCRRHODOPSN"/>
</dbReference>
<sequence length="334" mass="37474">MSSTSTNQNDITQLLDIAEYLFAYVGLTIFILGTIGNLINLLSFIRLESLKTLASSLFLLASFIGSEIVLITGLLTRVISGFSGIDPVNTSVVLCKIRWMIRTAGGAISLTCICLAAIDRYLLSCQNVRRHRLITIKRARWAIFISCFFWLGVFSSYAVYYTAPKPLSCTIADPFFAYFASYFNLLHYSILPLSILSFFCTLTWHNLGQQPATYLRGGVRLYDQVTRMLIAQSLAILITSFPNMIWQIYTVSSNSIVKSALRNAQENLINTICVLIGFSTHAISFYIYLLASPTFRKNVKQMFLRFRQIAPLTNVDTGKITIIDGHQQTILPTS</sequence>
<keyword evidence="7" id="KW-0807">Transducer</keyword>
<evidence type="ECO:0000256" key="2">
    <source>
        <dbReference type="ARBA" id="ARBA00022692"/>
    </source>
</evidence>
<feature type="transmembrane region" description="Helical" evidence="8">
    <location>
        <begin position="57"/>
        <end position="79"/>
    </location>
</feature>
<gene>
    <name evidence="10" type="ORF">IZO911_LOCUS2717</name>
    <name evidence="11" type="ORF">KXQ929_LOCUS24492</name>
</gene>
<keyword evidence="4" id="KW-0297">G-protein coupled receptor</keyword>
<evidence type="ECO:0000256" key="8">
    <source>
        <dbReference type="SAM" id="Phobius"/>
    </source>
</evidence>
<evidence type="ECO:0000256" key="6">
    <source>
        <dbReference type="ARBA" id="ARBA00023170"/>
    </source>
</evidence>
<dbReference type="EMBL" id="CAJOBB010002037">
    <property type="protein sequence ID" value="CAF3931505.1"/>
    <property type="molecule type" value="Genomic_DNA"/>
</dbReference>
<comment type="subcellular location">
    <subcellularLocation>
        <location evidence="1">Membrane</location>
        <topology evidence="1">Multi-pass membrane protein</topology>
    </subcellularLocation>
</comment>
<evidence type="ECO:0000313" key="11">
    <source>
        <dbReference type="EMBL" id="CAF3931505.1"/>
    </source>
</evidence>
<dbReference type="PROSITE" id="PS50262">
    <property type="entry name" value="G_PROTEIN_RECEP_F1_2"/>
    <property type="match status" value="1"/>
</dbReference>
<evidence type="ECO:0000313" key="12">
    <source>
        <dbReference type="Proteomes" id="UP000663860"/>
    </source>
</evidence>
<comment type="caution">
    <text evidence="10">The sequence shown here is derived from an EMBL/GenBank/DDBJ whole genome shotgun (WGS) entry which is preliminary data.</text>
</comment>
<feature type="domain" description="G-protein coupled receptors family 1 profile" evidence="9">
    <location>
        <begin position="36"/>
        <end position="288"/>
    </location>
</feature>
<dbReference type="Proteomes" id="UP000663860">
    <property type="component" value="Unassembled WGS sequence"/>
</dbReference>
<evidence type="ECO:0000256" key="5">
    <source>
        <dbReference type="ARBA" id="ARBA00023136"/>
    </source>
</evidence>
<dbReference type="Pfam" id="PF00001">
    <property type="entry name" value="7tm_1"/>
    <property type="match status" value="1"/>
</dbReference>
<dbReference type="Gene3D" id="1.20.1070.10">
    <property type="entry name" value="Rhodopsin 7-helix transmembrane proteins"/>
    <property type="match status" value="1"/>
</dbReference>
<reference evidence="10" key="1">
    <citation type="submission" date="2021-02" db="EMBL/GenBank/DDBJ databases">
        <authorList>
            <person name="Nowell W R."/>
        </authorList>
    </citation>
    <scope>NUCLEOTIDE SEQUENCE</scope>
</reference>
<feature type="transmembrane region" description="Helical" evidence="8">
    <location>
        <begin position="185"/>
        <end position="207"/>
    </location>
</feature>
<evidence type="ECO:0000313" key="10">
    <source>
        <dbReference type="EMBL" id="CAF0729165.1"/>
    </source>
</evidence>
<dbReference type="EMBL" id="CAJNOE010000013">
    <property type="protein sequence ID" value="CAF0729165.1"/>
    <property type="molecule type" value="Genomic_DNA"/>
</dbReference>
<dbReference type="AlphaFoldDB" id="A0A813MYS5"/>
<dbReference type="SUPFAM" id="SSF81321">
    <property type="entry name" value="Family A G protein-coupled receptor-like"/>
    <property type="match status" value="1"/>
</dbReference>
<evidence type="ECO:0000259" key="9">
    <source>
        <dbReference type="PROSITE" id="PS50262"/>
    </source>
</evidence>
<organism evidence="10 12">
    <name type="scientific">Adineta steineri</name>
    <dbReference type="NCBI Taxonomy" id="433720"/>
    <lineage>
        <taxon>Eukaryota</taxon>
        <taxon>Metazoa</taxon>
        <taxon>Spiralia</taxon>
        <taxon>Gnathifera</taxon>
        <taxon>Rotifera</taxon>
        <taxon>Eurotatoria</taxon>
        <taxon>Bdelloidea</taxon>
        <taxon>Adinetida</taxon>
        <taxon>Adinetidae</taxon>
        <taxon>Adineta</taxon>
    </lineage>
</organism>
<feature type="transmembrane region" description="Helical" evidence="8">
    <location>
        <begin position="20"/>
        <end position="45"/>
    </location>
</feature>
<dbReference type="GO" id="GO:0004930">
    <property type="term" value="F:G protein-coupled receptor activity"/>
    <property type="evidence" value="ECO:0007669"/>
    <property type="project" value="UniProtKB-KW"/>
</dbReference>